<evidence type="ECO:0000313" key="2">
    <source>
        <dbReference type="EMBL" id="GAF91267.1"/>
    </source>
</evidence>
<feature type="non-terminal residue" evidence="2">
    <location>
        <position position="316"/>
    </location>
</feature>
<sequence length="316" mass="34864">RQLVLMEDAMMAYRIVRSAERRVFYIDVGNIAPQDVETFIQKTITAMKRNQVVDAKSGRVDLRYNPLSVEEDYFIPIRGGENSRIENLPGGAFTGDIDDVKYLRDKLFAAIKIPPAYLSADREVSEDQTTLAQKDIRFSRTIQRLQRSVISELEKIGIVHLYTLGFRGDDLISFRLTLNNPSKIAEMQELEIWQSKFDIAGGAMENYFSRRWISQHLLGLSDEEFLRNQREIYFDRKYEASLNAAAESVAEEAAAAMAGGGMGELGGDMGDELGGGDFGGELGGEGADDLGGDEGGDLGGEGDEDALLAAQGRIQA</sequence>
<proteinExistence type="predicted"/>
<dbReference type="InterPro" id="IPR010823">
    <property type="entry name" value="Portal_Gp20"/>
</dbReference>
<comment type="caution">
    <text evidence="2">The sequence shown here is derived from an EMBL/GenBank/DDBJ whole genome shotgun (WGS) entry which is preliminary data.</text>
</comment>
<dbReference type="AlphaFoldDB" id="X0TSW5"/>
<evidence type="ECO:0008006" key="3">
    <source>
        <dbReference type="Google" id="ProtNLM"/>
    </source>
</evidence>
<reference evidence="2" key="1">
    <citation type="journal article" date="2014" name="Front. Microbiol.">
        <title>High frequency of phylogenetically diverse reductive dehalogenase-homologous genes in deep subseafloor sedimentary metagenomes.</title>
        <authorList>
            <person name="Kawai M."/>
            <person name="Futagami T."/>
            <person name="Toyoda A."/>
            <person name="Takaki Y."/>
            <person name="Nishi S."/>
            <person name="Hori S."/>
            <person name="Arai W."/>
            <person name="Tsubouchi T."/>
            <person name="Morono Y."/>
            <person name="Uchiyama I."/>
            <person name="Ito T."/>
            <person name="Fujiyama A."/>
            <person name="Inagaki F."/>
            <person name="Takami H."/>
        </authorList>
    </citation>
    <scope>NUCLEOTIDE SEQUENCE</scope>
    <source>
        <strain evidence="2">Expedition CK06-06</strain>
    </source>
</reference>
<dbReference type="Pfam" id="PF07230">
    <property type="entry name" value="Portal_T4"/>
    <property type="match status" value="1"/>
</dbReference>
<gene>
    <name evidence="2" type="ORF">S01H1_19025</name>
</gene>
<feature type="non-terminal residue" evidence="2">
    <location>
        <position position="1"/>
    </location>
</feature>
<dbReference type="EMBL" id="BARS01010233">
    <property type="protein sequence ID" value="GAF91267.1"/>
    <property type="molecule type" value="Genomic_DNA"/>
</dbReference>
<name>X0TSW5_9ZZZZ</name>
<evidence type="ECO:0000256" key="1">
    <source>
        <dbReference type="SAM" id="MobiDB-lite"/>
    </source>
</evidence>
<feature type="compositionally biased region" description="Acidic residues" evidence="1">
    <location>
        <begin position="286"/>
        <end position="306"/>
    </location>
</feature>
<feature type="compositionally biased region" description="Gly residues" evidence="1">
    <location>
        <begin position="266"/>
        <end position="285"/>
    </location>
</feature>
<feature type="region of interest" description="Disordered" evidence="1">
    <location>
        <begin position="266"/>
        <end position="316"/>
    </location>
</feature>
<organism evidence="2">
    <name type="scientific">marine sediment metagenome</name>
    <dbReference type="NCBI Taxonomy" id="412755"/>
    <lineage>
        <taxon>unclassified sequences</taxon>
        <taxon>metagenomes</taxon>
        <taxon>ecological metagenomes</taxon>
    </lineage>
</organism>
<accession>X0TSW5</accession>
<protein>
    <recommendedName>
        <fullName evidence="3">Portal protein</fullName>
    </recommendedName>
</protein>